<sequence>MSVLFTFPGQGSQRPGMLHALPDHPAASATLERAHAVLGRDPLQLDHADALASTVAVQLCLLIAGVAMARVLAAEGARPDMVAGLSIGAWPAAVVAGVIDFDAALQLVALRGRLMEQAYPSGYGMAAIVGLSVAQLEPLIAALHTPAAPLHLANLNAPTQLVVAGADSALERLMECARRAGATLTRRLAMSVPSHCALLDAPAAQLAEALATHPLRRPGPLYLSGSRGRVLFEMDAIRDDLAFNMARQVRWHDTVRHAYERGARLALEMPSGNVLSGLTRPVFSDGRVLCCEHNRLDFLAQQVACAASPA</sequence>
<dbReference type="SUPFAM" id="SSF52151">
    <property type="entry name" value="FabD/lysophospholipase-like"/>
    <property type="match status" value="1"/>
</dbReference>
<evidence type="ECO:0000256" key="1">
    <source>
        <dbReference type="ARBA" id="ARBA00013258"/>
    </source>
</evidence>
<dbReference type="SUPFAM" id="SSF55048">
    <property type="entry name" value="Probable ACP-binding domain of malonyl-CoA ACP transacylase"/>
    <property type="match status" value="1"/>
</dbReference>
<dbReference type="NCBIfam" id="TIGR03131">
    <property type="entry name" value="malonate_mdcH"/>
    <property type="match status" value="1"/>
</dbReference>
<keyword evidence="10" id="KW-1185">Reference proteome</keyword>
<dbReference type="InterPro" id="IPR050858">
    <property type="entry name" value="Mal-CoA-ACP_Trans/PKS_FabD"/>
</dbReference>
<proteinExistence type="inferred from homology"/>
<dbReference type="GO" id="GO:0004314">
    <property type="term" value="F:[acyl-carrier-protein] S-malonyltransferase activity"/>
    <property type="evidence" value="ECO:0007669"/>
    <property type="project" value="UniProtKB-EC"/>
</dbReference>
<dbReference type="Gene3D" id="3.30.70.250">
    <property type="entry name" value="Malonyl-CoA ACP transacylase, ACP-binding"/>
    <property type="match status" value="1"/>
</dbReference>
<dbReference type="InterPro" id="IPR001227">
    <property type="entry name" value="Ac_transferase_dom_sf"/>
</dbReference>
<keyword evidence="4 6" id="KW-0012">Acyltransferase</keyword>
<dbReference type="InterPro" id="IPR017554">
    <property type="entry name" value="Malonate_deCOase_MdcHsu"/>
</dbReference>
<keyword evidence="3 6" id="KW-0808">Transferase</keyword>
<evidence type="ECO:0000256" key="4">
    <source>
        <dbReference type="ARBA" id="ARBA00023315"/>
    </source>
</evidence>
<dbReference type="PANTHER" id="PTHR42681">
    <property type="entry name" value="MALONYL-COA-ACYL CARRIER PROTEIN TRANSACYLASE, MITOCHONDRIAL"/>
    <property type="match status" value="1"/>
</dbReference>
<dbReference type="EMBL" id="ACIS01000006">
    <property type="protein sequence ID" value="EEG08079.1"/>
    <property type="molecule type" value="Genomic_DNA"/>
</dbReference>
<comment type="catalytic activity">
    <reaction evidence="5 6">
        <text>holo-[ACP] + malonyl-CoA = malonyl-[ACP] + CoA</text>
        <dbReference type="Rhea" id="RHEA:41792"/>
        <dbReference type="Rhea" id="RHEA-COMP:9623"/>
        <dbReference type="Rhea" id="RHEA-COMP:9685"/>
        <dbReference type="ChEBI" id="CHEBI:57287"/>
        <dbReference type="ChEBI" id="CHEBI:57384"/>
        <dbReference type="ChEBI" id="CHEBI:64479"/>
        <dbReference type="ChEBI" id="CHEBI:78449"/>
        <dbReference type="EC" id="2.3.1.39"/>
    </reaction>
</comment>
<dbReference type="InterPro" id="IPR024925">
    <property type="entry name" value="Malonyl_CoA-ACP_transAc"/>
</dbReference>
<dbReference type="SMART" id="SM00827">
    <property type="entry name" value="PKS_AT"/>
    <property type="match status" value="1"/>
</dbReference>
<evidence type="ECO:0000313" key="10">
    <source>
        <dbReference type="Proteomes" id="UP000003165"/>
    </source>
</evidence>
<dbReference type="InterPro" id="IPR016035">
    <property type="entry name" value="Acyl_Trfase/lysoPLipase"/>
</dbReference>
<dbReference type="AlphaFoldDB" id="B9Z4J7"/>
<protein>
    <recommendedName>
        <fullName evidence="2 6">Malonyl CoA-acyl carrier protein transacylase</fullName>
        <ecNumber evidence="1 6">2.3.1.39</ecNumber>
    </recommendedName>
</protein>
<evidence type="ECO:0000313" key="9">
    <source>
        <dbReference type="EMBL" id="EEG08079.1"/>
    </source>
</evidence>
<evidence type="ECO:0000259" key="8">
    <source>
        <dbReference type="SMART" id="SM00827"/>
    </source>
</evidence>
<dbReference type="InterPro" id="IPR016036">
    <property type="entry name" value="Malonyl_transacylase_ACP-bd"/>
</dbReference>
<gene>
    <name evidence="9" type="ORF">FuraDRAFT_2282</name>
</gene>
<dbReference type="Gene3D" id="3.40.366.10">
    <property type="entry name" value="Malonyl-Coenzyme A Acyl Carrier Protein, domain 2"/>
    <property type="match status" value="1"/>
</dbReference>
<comment type="caution">
    <text evidence="9">The sequence shown here is derived from an EMBL/GenBank/DDBJ whole genome shotgun (WGS) entry which is preliminary data.</text>
</comment>
<evidence type="ECO:0000256" key="2">
    <source>
        <dbReference type="ARBA" id="ARBA00018953"/>
    </source>
</evidence>
<evidence type="ECO:0000256" key="3">
    <source>
        <dbReference type="ARBA" id="ARBA00022679"/>
    </source>
</evidence>
<reference evidence="9 10" key="1">
    <citation type="submission" date="2009-02" db="EMBL/GenBank/DDBJ databases">
        <title>Sequencing of the draft genome and assembly of Lutiella nitroferrum 2002.</title>
        <authorList>
            <consortium name="US DOE Joint Genome Institute (JGI-PGF)"/>
            <person name="Lucas S."/>
            <person name="Copeland A."/>
            <person name="Lapidus A."/>
            <person name="Glavina del Rio T."/>
            <person name="Tice H."/>
            <person name="Bruce D."/>
            <person name="Goodwin L."/>
            <person name="Pitluck S."/>
            <person name="Larimer F."/>
            <person name="Land M.L."/>
            <person name="Hauser L."/>
            <person name="Coates J.D."/>
        </authorList>
    </citation>
    <scope>NUCLEOTIDE SEQUENCE [LARGE SCALE GENOMIC DNA]</scope>
    <source>
        <strain evidence="9 10">2002</strain>
    </source>
</reference>
<dbReference type="Pfam" id="PF00698">
    <property type="entry name" value="Acyl_transf_1"/>
    <property type="match status" value="1"/>
</dbReference>
<evidence type="ECO:0000256" key="5">
    <source>
        <dbReference type="ARBA" id="ARBA00048462"/>
    </source>
</evidence>
<feature type="active site" evidence="7">
    <location>
        <position position="195"/>
    </location>
</feature>
<evidence type="ECO:0000256" key="7">
    <source>
        <dbReference type="PIRSR" id="PIRSR000446-1"/>
    </source>
</evidence>
<comment type="similarity">
    <text evidence="6">Belongs to the fabD family.</text>
</comment>
<feature type="active site" evidence="7">
    <location>
        <position position="86"/>
    </location>
</feature>
<dbReference type="RefSeq" id="WP_008954302.1">
    <property type="nucleotide sequence ID" value="NZ_ACIS01000006.1"/>
</dbReference>
<dbReference type="GO" id="GO:0005829">
    <property type="term" value="C:cytosol"/>
    <property type="evidence" value="ECO:0007669"/>
    <property type="project" value="TreeGrafter"/>
</dbReference>
<dbReference type="EC" id="2.3.1.39" evidence="1 6"/>
<feature type="domain" description="Malonyl-CoA:ACP transacylase (MAT)" evidence="8">
    <location>
        <begin position="6"/>
        <end position="296"/>
    </location>
</feature>
<dbReference type="PANTHER" id="PTHR42681:SF1">
    <property type="entry name" value="MALONYL-COA-ACYL CARRIER PROTEIN TRANSACYLASE, MITOCHONDRIAL"/>
    <property type="match status" value="1"/>
</dbReference>
<dbReference type="Proteomes" id="UP000003165">
    <property type="component" value="Unassembled WGS sequence"/>
</dbReference>
<dbReference type="InterPro" id="IPR014043">
    <property type="entry name" value="Acyl_transferase_dom"/>
</dbReference>
<dbReference type="GO" id="GO:0006633">
    <property type="term" value="P:fatty acid biosynthetic process"/>
    <property type="evidence" value="ECO:0007669"/>
    <property type="project" value="TreeGrafter"/>
</dbReference>
<accession>B9Z4J7</accession>
<dbReference type="PIRSF" id="PIRSF000446">
    <property type="entry name" value="Mct"/>
    <property type="match status" value="1"/>
</dbReference>
<dbReference type="eggNOG" id="COG0331">
    <property type="taxonomic scope" value="Bacteria"/>
</dbReference>
<name>B9Z4J7_9NEIS</name>
<organism evidence="9 10">
    <name type="scientific">Pseudogulbenkiania ferrooxidans 2002</name>
    <dbReference type="NCBI Taxonomy" id="279714"/>
    <lineage>
        <taxon>Bacteria</taxon>
        <taxon>Pseudomonadati</taxon>
        <taxon>Pseudomonadota</taxon>
        <taxon>Betaproteobacteria</taxon>
        <taxon>Neisseriales</taxon>
        <taxon>Chromobacteriaceae</taxon>
        <taxon>Pseudogulbenkiania</taxon>
    </lineage>
</organism>
<evidence type="ECO:0000256" key="6">
    <source>
        <dbReference type="PIRNR" id="PIRNR000446"/>
    </source>
</evidence>